<accession>A0A6G4WW09</accession>
<evidence type="ECO:0000313" key="2">
    <source>
        <dbReference type="EMBL" id="NGO69298.1"/>
    </source>
</evidence>
<name>A0A6G4WW09_9ACTN</name>
<dbReference type="AlphaFoldDB" id="A0A6G4WW09"/>
<dbReference type="Pfam" id="PF16945">
    <property type="entry name" value="Phage_r1t_holin"/>
    <property type="match status" value="1"/>
</dbReference>
<feature type="region of interest" description="Disordered" evidence="1">
    <location>
        <begin position="57"/>
        <end position="76"/>
    </location>
</feature>
<protein>
    <submittedName>
        <fullName evidence="2">Holin</fullName>
    </submittedName>
</protein>
<gene>
    <name evidence="2" type="ORF">G5C65_13210</name>
</gene>
<reference evidence="2 3" key="1">
    <citation type="submission" date="2020-02" db="EMBL/GenBank/DDBJ databases">
        <title>Whole-genome analyses of novel actinobacteria.</title>
        <authorList>
            <person name="Sahin N."/>
            <person name="Tatar D."/>
        </authorList>
    </citation>
    <scope>NUCLEOTIDE SEQUENCE [LARGE SCALE GENOMIC DNA]</scope>
    <source>
        <strain evidence="2 3">SB3404</strain>
    </source>
</reference>
<evidence type="ECO:0000313" key="3">
    <source>
        <dbReference type="Proteomes" id="UP000477722"/>
    </source>
</evidence>
<comment type="caution">
    <text evidence="2">The sequence shown here is derived from an EMBL/GenBank/DDBJ whole genome shotgun (WGS) entry which is preliminary data.</text>
</comment>
<organism evidence="2 3">
    <name type="scientific">Streptomyces boncukensis</name>
    <dbReference type="NCBI Taxonomy" id="2711219"/>
    <lineage>
        <taxon>Bacteria</taxon>
        <taxon>Bacillati</taxon>
        <taxon>Actinomycetota</taxon>
        <taxon>Actinomycetes</taxon>
        <taxon>Kitasatosporales</taxon>
        <taxon>Streptomycetaceae</taxon>
        <taxon>Streptomyces</taxon>
    </lineage>
</organism>
<evidence type="ECO:0000256" key="1">
    <source>
        <dbReference type="SAM" id="MobiDB-lite"/>
    </source>
</evidence>
<proteinExistence type="predicted"/>
<keyword evidence="3" id="KW-1185">Reference proteome</keyword>
<dbReference type="EMBL" id="JAAKZZ010000108">
    <property type="protein sequence ID" value="NGO69298.1"/>
    <property type="molecule type" value="Genomic_DNA"/>
</dbReference>
<dbReference type="InterPro" id="IPR020109">
    <property type="entry name" value="Holin_r1t"/>
</dbReference>
<dbReference type="Proteomes" id="UP000477722">
    <property type="component" value="Unassembled WGS sequence"/>
</dbReference>
<sequence length="76" mass="7627">MAFWTATLERMVRTFAQALIAALGLDSTGVLEAPWGDALSLAGGAAVLALLTAVATSGTGGDGPGVTEAVRERARP</sequence>